<evidence type="ECO:0000313" key="3">
    <source>
        <dbReference type="EMBL" id="MDU0354441.1"/>
    </source>
</evidence>
<dbReference type="EC" id="2.10.1.1" evidence="1"/>
<protein>
    <recommendedName>
        <fullName evidence="1">Molybdopterin molybdenumtransferase</fullName>
        <ecNumber evidence="1">2.10.1.1</ecNumber>
    </recommendedName>
</protein>
<keyword evidence="1" id="KW-0808">Transferase</keyword>
<dbReference type="InterPro" id="IPR038987">
    <property type="entry name" value="MoeA-like"/>
</dbReference>
<comment type="cofactor">
    <cofactor evidence="1">
        <name>Mg(2+)</name>
        <dbReference type="ChEBI" id="CHEBI:18420"/>
    </cofactor>
</comment>
<dbReference type="InterPro" id="IPR036135">
    <property type="entry name" value="MoeA_linker/N_sf"/>
</dbReference>
<dbReference type="Pfam" id="PF03453">
    <property type="entry name" value="MoeA_N"/>
    <property type="match status" value="1"/>
</dbReference>
<keyword evidence="1" id="KW-0501">Molybdenum cofactor biosynthesis</keyword>
<dbReference type="RefSeq" id="WP_316026040.1">
    <property type="nucleotide sequence ID" value="NZ_JAWDIO010000002.1"/>
</dbReference>
<keyword evidence="4" id="KW-1185">Reference proteome</keyword>
<dbReference type="Proteomes" id="UP001247805">
    <property type="component" value="Unassembled WGS sequence"/>
</dbReference>
<dbReference type="InterPro" id="IPR005110">
    <property type="entry name" value="MoeA_linker/N"/>
</dbReference>
<keyword evidence="1" id="KW-0479">Metal-binding</keyword>
<gene>
    <name evidence="3" type="ORF">RS130_11295</name>
</gene>
<feature type="domain" description="MoeA N-terminal and linker" evidence="2">
    <location>
        <begin position="12"/>
        <end position="171"/>
    </location>
</feature>
<sequence>MIQTCDTTSLKPITQALTAMLSEVSALTHFEKVNLISAHGRVLAVDLQSGINVPPADNSAMDGYALRCEDLADTDTLKLVGTALAGQPFTERVNAGECVRIMTGAVIPNGADSVVMQENTEASAKTVTFKQIPNRGNSVRKAGEDIQIGQIVVAKGTKLTAAHLALIASVGIAEVEVTSKLTVGLIATGDELTAPYYDLAP</sequence>
<dbReference type="Gene3D" id="2.170.190.11">
    <property type="entry name" value="Molybdopterin biosynthesis moea protein, domain 3"/>
    <property type="match status" value="1"/>
</dbReference>
<dbReference type="InterPro" id="IPR036425">
    <property type="entry name" value="MoaB/Mog-like_dom_sf"/>
</dbReference>
<dbReference type="SUPFAM" id="SSF63882">
    <property type="entry name" value="MoeA N-terminal region -like"/>
    <property type="match status" value="1"/>
</dbReference>
<proteinExistence type="inferred from homology"/>
<dbReference type="Gene3D" id="3.40.980.10">
    <property type="entry name" value="MoaB/Mog-like domain"/>
    <property type="match status" value="1"/>
</dbReference>
<reference evidence="3 4" key="1">
    <citation type="submission" date="2023-10" db="EMBL/GenBank/DDBJ databases">
        <title>Glaciecola aquimarina strain GGW-M5 nov., isolated from a coastal seawater.</title>
        <authorList>
            <person name="Bayburt H."/>
            <person name="Kim J.M."/>
            <person name="Choi B.J."/>
            <person name="Jeon C.O."/>
        </authorList>
    </citation>
    <scope>NUCLEOTIDE SEQUENCE [LARGE SCALE GENOMIC DNA]</scope>
    <source>
        <strain evidence="3 4">KCTC 32108</strain>
    </source>
</reference>
<dbReference type="PANTHER" id="PTHR10192:SF5">
    <property type="entry name" value="GEPHYRIN"/>
    <property type="match status" value="1"/>
</dbReference>
<accession>A0ABU3SWQ7</accession>
<comment type="similarity">
    <text evidence="1">Belongs to the MoeA family.</text>
</comment>
<evidence type="ECO:0000313" key="4">
    <source>
        <dbReference type="Proteomes" id="UP001247805"/>
    </source>
</evidence>
<evidence type="ECO:0000256" key="1">
    <source>
        <dbReference type="RuleBase" id="RU365090"/>
    </source>
</evidence>
<comment type="catalytic activity">
    <reaction evidence="1">
        <text>adenylyl-molybdopterin + molybdate = Mo-molybdopterin + AMP + H(+)</text>
        <dbReference type="Rhea" id="RHEA:35047"/>
        <dbReference type="ChEBI" id="CHEBI:15378"/>
        <dbReference type="ChEBI" id="CHEBI:36264"/>
        <dbReference type="ChEBI" id="CHEBI:62727"/>
        <dbReference type="ChEBI" id="CHEBI:71302"/>
        <dbReference type="ChEBI" id="CHEBI:456215"/>
    </reaction>
</comment>
<keyword evidence="1" id="KW-0460">Magnesium</keyword>
<comment type="pathway">
    <text evidence="1">Cofactor biosynthesis; molybdopterin biosynthesis.</text>
</comment>
<dbReference type="EMBL" id="JAWDIO010000002">
    <property type="protein sequence ID" value="MDU0354441.1"/>
    <property type="molecule type" value="Genomic_DNA"/>
</dbReference>
<dbReference type="Gene3D" id="3.90.105.10">
    <property type="entry name" value="Molybdopterin biosynthesis moea protein, domain 2"/>
    <property type="match status" value="1"/>
</dbReference>
<dbReference type="PANTHER" id="PTHR10192">
    <property type="entry name" value="MOLYBDOPTERIN BIOSYNTHESIS PROTEIN"/>
    <property type="match status" value="1"/>
</dbReference>
<dbReference type="CDD" id="cd00887">
    <property type="entry name" value="MoeA"/>
    <property type="match status" value="1"/>
</dbReference>
<comment type="caution">
    <text evidence="3">The sequence shown here is derived from an EMBL/GenBank/DDBJ whole genome shotgun (WGS) entry which is preliminary data.</text>
</comment>
<name>A0ABU3SWQ7_9ALTE</name>
<organism evidence="3 4">
    <name type="scientific">Paraglaciecola aquimarina</name>
    <dbReference type="NCBI Taxonomy" id="1235557"/>
    <lineage>
        <taxon>Bacteria</taxon>
        <taxon>Pseudomonadati</taxon>
        <taxon>Pseudomonadota</taxon>
        <taxon>Gammaproteobacteria</taxon>
        <taxon>Alteromonadales</taxon>
        <taxon>Alteromonadaceae</taxon>
        <taxon>Paraglaciecola</taxon>
    </lineage>
</organism>
<comment type="function">
    <text evidence="1">Catalyzes the insertion of molybdate into adenylated molybdopterin with the concomitant release of AMP.</text>
</comment>
<keyword evidence="1" id="KW-0500">Molybdenum</keyword>
<evidence type="ECO:0000259" key="2">
    <source>
        <dbReference type="Pfam" id="PF03453"/>
    </source>
</evidence>